<keyword evidence="1" id="KW-0472">Membrane</keyword>
<keyword evidence="1" id="KW-1133">Transmembrane helix</keyword>
<feature type="transmembrane region" description="Helical" evidence="1">
    <location>
        <begin position="41"/>
        <end position="64"/>
    </location>
</feature>
<dbReference type="Pfam" id="PF17272">
    <property type="entry name" value="DUF5337"/>
    <property type="match status" value="1"/>
</dbReference>
<keyword evidence="3" id="KW-1185">Reference proteome</keyword>
<feature type="transmembrane region" description="Helical" evidence="1">
    <location>
        <begin position="12"/>
        <end position="35"/>
    </location>
</feature>
<organism evidence="2 3">
    <name type="scientific">Palleronia abyssalis</name>
    <dbReference type="NCBI Taxonomy" id="1501240"/>
    <lineage>
        <taxon>Bacteria</taxon>
        <taxon>Pseudomonadati</taxon>
        <taxon>Pseudomonadota</taxon>
        <taxon>Alphaproteobacteria</taxon>
        <taxon>Rhodobacterales</taxon>
        <taxon>Roseobacteraceae</taxon>
        <taxon>Palleronia</taxon>
    </lineage>
</organism>
<evidence type="ECO:0008006" key="4">
    <source>
        <dbReference type="Google" id="ProtNLM"/>
    </source>
</evidence>
<sequence length="72" mass="8297">MSDDLNTAKRARNIGVIMAMTMILWMGGQLFGATFGLPDRFVFIFDALALVVFVWALAATFRIWQKRRDERK</sequence>
<evidence type="ECO:0000313" key="2">
    <source>
        <dbReference type="EMBL" id="SPJ22896.1"/>
    </source>
</evidence>
<accession>A0A2R8BS29</accession>
<evidence type="ECO:0000256" key="1">
    <source>
        <dbReference type="SAM" id="Phobius"/>
    </source>
</evidence>
<name>A0A2R8BS29_9RHOB</name>
<gene>
    <name evidence="2" type="ORF">PAA8504_00695</name>
</gene>
<dbReference type="Proteomes" id="UP000244912">
    <property type="component" value="Unassembled WGS sequence"/>
</dbReference>
<dbReference type="InterPro" id="IPR020308">
    <property type="entry name" value="Uncharacterised_Ynq1"/>
</dbReference>
<protein>
    <recommendedName>
        <fullName evidence="4">DUF5337 domain-containing protein</fullName>
    </recommendedName>
</protein>
<reference evidence="3" key="1">
    <citation type="submission" date="2018-03" db="EMBL/GenBank/DDBJ databases">
        <authorList>
            <person name="Rodrigo-Torres L."/>
            <person name="Arahal R. D."/>
            <person name="Lucena T."/>
        </authorList>
    </citation>
    <scope>NUCLEOTIDE SEQUENCE [LARGE SCALE GENOMIC DNA]</scope>
    <source>
        <strain evidence="3">CECT 8504</strain>
    </source>
</reference>
<dbReference type="OrthoDB" id="7658896at2"/>
<keyword evidence="1" id="KW-0812">Transmembrane</keyword>
<dbReference type="RefSeq" id="WP_108892730.1">
    <property type="nucleotide sequence ID" value="NZ_ONZF01000001.1"/>
</dbReference>
<evidence type="ECO:0000313" key="3">
    <source>
        <dbReference type="Proteomes" id="UP000244912"/>
    </source>
</evidence>
<dbReference type="EMBL" id="ONZF01000001">
    <property type="protein sequence ID" value="SPJ22896.1"/>
    <property type="molecule type" value="Genomic_DNA"/>
</dbReference>
<dbReference type="AlphaFoldDB" id="A0A2R8BS29"/>
<proteinExistence type="predicted"/>